<sequence>MKGGGEIKWKGNTLYLSQVPAHEAVAFVPYADRVWRIFYRFHFLGQFDEREGKIIPATHWHAEPSKP</sequence>
<reference evidence="1 2" key="1">
    <citation type="submission" date="2011-02" db="EMBL/GenBank/DDBJ databases">
        <authorList>
            <person name="Muzny D."/>
            <person name="Qin X."/>
            <person name="Deng J."/>
            <person name="Jiang H."/>
            <person name="Liu Y."/>
            <person name="Qu J."/>
            <person name="Song X.-Z."/>
            <person name="Zhang L."/>
            <person name="Thornton R."/>
            <person name="Coyle M."/>
            <person name="Francisco L."/>
            <person name="Jackson L."/>
            <person name="Javaid M."/>
            <person name="Korchina V."/>
            <person name="Kovar C."/>
            <person name="Mata R."/>
            <person name="Mathew T."/>
            <person name="Ngo R."/>
            <person name="Nguyen L."/>
            <person name="Nguyen N."/>
            <person name="Okwuonu G."/>
            <person name="Ongeri F."/>
            <person name="Pham C."/>
            <person name="Simmons D."/>
            <person name="Wilczek-Boney K."/>
            <person name="Hale W."/>
            <person name="Jakkamsetti A."/>
            <person name="Pham P."/>
            <person name="Ruth R."/>
            <person name="San Lucas F."/>
            <person name="Warren J."/>
            <person name="Zhang J."/>
            <person name="Zhao Z."/>
            <person name="Zhou C."/>
            <person name="Zhu D."/>
            <person name="Lee S."/>
            <person name="Bess C."/>
            <person name="Blankenburg K."/>
            <person name="Forbes L."/>
            <person name="Fu Q."/>
            <person name="Gubbala S."/>
            <person name="Hirani K."/>
            <person name="Jayaseelan J.C."/>
            <person name="Lara F."/>
            <person name="Munidasa M."/>
            <person name="Palculict T."/>
            <person name="Patil S."/>
            <person name="Pu L.-L."/>
            <person name="Saada N."/>
            <person name="Tang L."/>
            <person name="Weissenberger G."/>
            <person name="Zhu Y."/>
            <person name="Hemphill L."/>
            <person name="Shang Y."/>
            <person name="Youmans B."/>
            <person name="Ayvaz T."/>
            <person name="Ross M."/>
            <person name="Santibanez J."/>
            <person name="Aqrawi P."/>
            <person name="Gross S."/>
            <person name="Joshi V."/>
            <person name="Fowler G."/>
            <person name="Nazareth L."/>
            <person name="Reid J."/>
            <person name="Worley K."/>
            <person name="Petrosino J."/>
            <person name="Highlander S."/>
            <person name="Gibbs R."/>
        </authorList>
    </citation>
    <scope>NUCLEOTIDE SEQUENCE [LARGE SCALE GENOMIC DNA]</scope>
    <source>
        <strain evidence="1 2">ATCC BAA-1200</strain>
    </source>
</reference>
<keyword evidence="1" id="KW-0560">Oxidoreductase</keyword>
<keyword evidence="1" id="KW-0670">Pyruvate</keyword>
<dbReference type="STRING" id="267212.GCA_001063965_00538"/>
<proteinExistence type="predicted"/>
<name>F2BGL8_9NEIS</name>
<comment type="caution">
    <text evidence="1">The sequence shown here is derived from an EMBL/GenBank/DDBJ whole genome shotgun (WGS) entry which is preliminary data.</text>
</comment>
<dbReference type="EC" id="1.2.4.1" evidence="1"/>
<accession>F2BGL8</accession>
<evidence type="ECO:0000313" key="2">
    <source>
        <dbReference type="Proteomes" id="UP000004105"/>
    </source>
</evidence>
<evidence type="ECO:0000313" key="1">
    <source>
        <dbReference type="EMBL" id="EGF06491.1"/>
    </source>
</evidence>
<organism evidence="1 2">
    <name type="scientific">Neisseria bacilliformis ATCC BAA-1200</name>
    <dbReference type="NCBI Taxonomy" id="888742"/>
    <lineage>
        <taxon>Bacteria</taxon>
        <taxon>Pseudomonadati</taxon>
        <taxon>Pseudomonadota</taxon>
        <taxon>Betaproteobacteria</taxon>
        <taxon>Neisseriales</taxon>
        <taxon>Neisseriaceae</taxon>
        <taxon>Neisseria</taxon>
    </lineage>
</organism>
<protein>
    <submittedName>
        <fullName evidence="1">Pyruvate decarboxylase, E1 component of the pyruvate dehydrogenase complex</fullName>
        <ecNumber evidence="1">1.2.4.1</ecNumber>
    </submittedName>
</protein>
<gene>
    <name evidence="1" type="primary">aceE2</name>
    <name evidence="1" type="ORF">HMPREF9123_2875</name>
</gene>
<dbReference type="AlphaFoldDB" id="F2BGL8"/>
<dbReference type="EMBL" id="AFAY01000055">
    <property type="protein sequence ID" value="EGF06491.1"/>
    <property type="molecule type" value="Genomic_DNA"/>
</dbReference>
<dbReference type="HOGENOM" id="CLU_2807962_0_0_4"/>
<keyword evidence="2" id="KW-1185">Reference proteome</keyword>
<dbReference type="Proteomes" id="UP000004105">
    <property type="component" value="Unassembled WGS sequence"/>
</dbReference>
<dbReference type="GO" id="GO:0004739">
    <property type="term" value="F:pyruvate dehydrogenase (acetyl-transferring) activity"/>
    <property type="evidence" value="ECO:0007669"/>
    <property type="project" value="UniProtKB-EC"/>
</dbReference>